<dbReference type="AlphaFoldDB" id="A0A0J1BER7"/>
<protein>
    <submittedName>
        <fullName evidence="1">Uncharacterized protein</fullName>
    </submittedName>
</protein>
<dbReference type="STRING" id="595434.RISK_002835"/>
<keyword evidence="2" id="KW-1185">Reference proteome</keyword>
<dbReference type="EMBL" id="LECT01000023">
    <property type="protein sequence ID" value="KLU05073.1"/>
    <property type="molecule type" value="Genomic_DNA"/>
</dbReference>
<dbReference type="Proteomes" id="UP000036367">
    <property type="component" value="Unassembled WGS sequence"/>
</dbReference>
<proteinExistence type="predicted"/>
<reference evidence="1" key="1">
    <citation type="submission" date="2015-05" db="EMBL/GenBank/DDBJ databases">
        <title>Permanent draft genome of Rhodopirellula islandicus K833.</title>
        <authorList>
            <person name="Kizina J."/>
            <person name="Richter M."/>
            <person name="Glockner F.O."/>
            <person name="Harder J."/>
        </authorList>
    </citation>
    <scope>NUCLEOTIDE SEQUENCE [LARGE SCALE GENOMIC DNA]</scope>
    <source>
        <strain evidence="1">K833</strain>
    </source>
</reference>
<evidence type="ECO:0000313" key="1">
    <source>
        <dbReference type="EMBL" id="KLU05073.1"/>
    </source>
</evidence>
<dbReference type="PATRIC" id="fig|595434.4.peg.2703"/>
<name>A0A0J1BER7_RHOIS</name>
<organism evidence="1 2">
    <name type="scientific">Rhodopirellula islandica</name>
    <dbReference type="NCBI Taxonomy" id="595434"/>
    <lineage>
        <taxon>Bacteria</taxon>
        <taxon>Pseudomonadati</taxon>
        <taxon>Planctomycetota</taxon>
        <taxon>Planctomycetia</taxon>
        <taxon>Pirellulales</taxon>
        <taxon>Pirellulaceae</taxon>
        <taxon>Rhodopirellula</taxon>
    </lineage>
</organism>
<comment type="caution">
    <text evidence="1">The sequence shown here is derived from an EMBL/GenBank/DDBJ whole genome shotgun (WGS) entry which is preliminary data.</text>
</comment>
<sequence length="61" mass="7006">MFAKDPLPDSPHGRDGWYNTWVKPELPTREAFEAEYAVPGSTMSNFDSFFNAFQTQFAPFI</sequence>
<evidence type="ECO:0000313" key="2">
    <source>
        <dbReference type="Proteomes" id="UP000036367"/>
    </source>
</evidence>
<accession>A0A0J1BER7</accession>
<gene>
    <name evidence="1" type="ORF">RISK_002835</name>
</gene>